<comment type="caution">
    <text evidence="1">The sequence shown here is derived from an EMBL/GenBank/DDBJ whole genome shotgun (WGS) entry which is preliminary data.</text>
</comment>
<keyword evidence="2" id="KW-1185">Reference proteome</keyword>
<reference evidence="1 2" key="1">
    <citation type="journal article" date="2020" name="Front. Microbiol.">
        <title>Phenotypic and Genetic Characterization of the Cheese Ripening Yeast Geotrichum candidum.</title>
        <authorList>
            <person name="Perkins V."/>
            <person name="Vignola S."/>
            <person name="Lessard M.H."/>
            <person name="Plante P.L."/>
            <person name="Corbeil J."/>
            <person name="Dugat-Bony E."/>
            <person name="Frenette M."/>
            <person name="Labrie S."/>
        </authorList>
    </citation>
    <scope>NUCLEOTIDE SEQUENCE [LARGE SCALE GENOMIC DNA]</scope>
    <source>
        <strain evidence="1 2">LMA-1147</strain>
    </source>
</reference>
<evidence type="ECO:0000313" key="1">
    <source>
        <dbReference type="EMBL" id="KAF5103121.1"/>
    </source>
</evidence>
<proteinExistence type="predicted"/>
<protein>
    <submittedName>
        <fullName evidence="1">Uncharacterized protein</fullName>
    </submittedName>
</protein>
<dbReference type="Proteomes" id="UP000744676">
    <property type="component" value="Unassembled WGS sequence"/>
</dbReference>
<dbReference type="EMBL" id="QVQA01000001">
    <property type="protein sequence ID" value="KAF5103121.1"/>
    <property type="molecule type" value="Genomic_DNA"/>
</dbReference>
<name>A0ACB6VB25_9ASCO</name>
<accession>A0ACB6VB25</accession>
<evidence type="ECO:0000313" key="2">
    <source>
        <dbReference type="Proteomes" id="UP000744676"/>
    </source>
</evidence>
<organism evidence="1 2">
    <name type="scientific">Geotrichum galactomycetum</name>
    <dbReference type="NCBI Taxonomy" id="27317"/>
    <lineage>
        <taxon>Eukaryota</taxon>
        <taxon>Fungi</taxon>
        <taxon>Dikarya</taxon>
        <taxon>Ascomycota</taxon>
        <taxon>Saccharomycotina</taxon>
        <taxon>Dipodascomycetes</taxon>
        <taxon>Dipodascales</taxon>
        <taxon>Dipodascaceae</taxon>
        <taxon>Geotrichum</taxon>
    </lineage>
</organism>
<sequence length="463" mass="52048">MLWNTARDLGLPYWTRSDKLREIFERLGRNLFTQGNRDPVACSLYYLALKKKQVLLGLWRTAGWNKEQTKTMKLLANDFDQPKYKTTAKKNAFALLGKHRYEYAAAFFLLGDSLKDSVNVLVRQVGDISLAIAVARVYGGDDHPAFKELLEQTVLPKAVKEGDRWMTSWAFWKLGNKNLSIRALVNSPREIVESYLDVKIPVEETEGADNKSYLVDDPVLVVLYRQLRRKHIKLLGDSAIQEFQIVLKKSYIYYRMGCDVLALDLVKNWDFISERDIPGGVPAHLRSPQAVKNKPKSVFDDFQSSSTNAFGIDDGFDYSQIKKVQQKSVFDKINEASPALTSALPSSNSNPFGIDDGFDYSSIKKVTPSSTTSTTSQPAAKLENPFGIDDGVDYNKIEKRTNISALDSSSNKVQEKETKTSEVDKEKEKKPADPESNAAFKNLKPAAAVAFQEPDMSAFDFGF</sequence>
<gene>
    <name evidence="1" type="ORF">D0Z00_000099</name>
</gene>